<dbReference type="InterPro" id="IPR011059">
    <property type="entry name" value="Metal-dep_hydrolase_composite"/>
</dbReference>
<dbReference type="InterPro" id="IPR006680">
    <property type="entry name" value="Amidohydro-rel"/>
</dbReference>
<evidence type="ECO:0000256" key="1">
    <source>
        <dbReference type="ARBA" id="ARBA00022801"/>
    </source>
</evidence>
<dbReference type="SUPFAM" id="SSF51556">
    <property type="entry name" value="Metallo-dependent hydrolases"/>
    <property type="match status" value="1"/>
</dbReference>
<dbReference type="InterPro" id="IPR032466">
    <property type="entry name" value="Metal_Hydrolase"/>
</dbReference>
<dbReference type="STRING" id="207559.Dde_2963"/>
<dbReference type="EMBL" id="CP000112">
    <property type="protein sequence ID" value="ABB39757.2"/>
    <property type="molecule type" value="Genomic_DNA"/>
</dbReference>
<dbReference type="eggNOG" id="COG0402">
    <property type="taxonomic scope" value="Bacteria"/>
</dbReference>
<sequence>MKPTAFRAKRIITMTEKRLAAAAATPFSSGISPQYQQFSGFASTPRPVFEDGVIIVRDNTILCVEPHSRFVRRAGIPLHDLGPVTLVPGLINCHNHLELSHLHGKTLLGEGFTSWVGHMIRQDMTPQEEAVLNATAFMHRTGTVHVADITSRAPALVARCAQQAGLSYHLLLEWFGHMPPASGAPALPDAAAQLPQAVLQACCAPAGHALYSTHPERLRQAKDWCRAHHMPFSMHLAEHQGEVEMLATGTGAFRDLLSVRVLPADYTPPRCSPVSHAHALGLLGPGTLAVHCVHCDRHDIQTLARSGTAVCLCPRSNSAIGSGDAPVNSFIQAGLLLCLGTDSLASNHDLNLWNEARALRDRHGAAPDNLLFMLTAGGAQALGLNRLGALAPGMAAGWAVVPDDLCPA</sequence>
<dbReference type="InterPro" id="IPR050287">
    <property type="entry name" value="MTA/SAH_deaminase"/>
</dbReference>
<accession>Q30X39</accession>
<dbReference type="Pfam" id="PF01979">
    <property type="entry name" value="Amidohydro_1"/>
    <property type="match status" value="1"/>
</dbReference>
<organism evidence="3 4">
    <name type="scientific">Oleidesulfovibrio alaskensis (strain ATCC BAA-1058 / DSM 17464 / G20)</name>
    <name type="common">Desulfovibrio alaskensis</name>
    <dbReference type="NCBI Taxonomy" id="207559"/>
    <lineage>
        <taxon>Bacteria</taxon>
        <taxon>Pseudomonadati</taxon>
        <taxon>Thermodesulfobacteriota</taxon>
        <taxon>Desulfovibrionia</taxon>
        <taxon>Desulfovibrionales</taxon>
        <taxon>Desulfovibrionaceae</taxon>
        <taxon>Oleidesulfovibrio</taxon>
    </lineage>
</organism>
<dbReference type="GO" id="GO:0050270">
    <property type="term" value="F:S-adenosylhomocysteine deaminase activity"/>
    <property type="evidence" value="ECO:0007669"/>
    <property type="project" value="UniProtKB-EC"/>
</dbReference>
<keyword evidence="4" id="KW-1185">Reference proteome</keyword>
<feature type="domain" description="Amidohydrolase-related" evidence="2">
    <location>
        <begin position="85"/>
        <end position="401"/>
    </location>
</feature>
<dbReference type="SUPFAM" id="SSF51338">
    <property type="entry name" value="Composite domain of metallo-dependent hydrolases"/>
    <property type="match status" value="1"/>
</dbReference>
<gene>
    <name evidence="3" type="ordered locus">Dde_2963</name>
</gene>
<dbReference type="Proteomes" id="UP000002710">
    <property type="component" value="Chromosome"/>
</dbReference>
<dbReference type="KEGG" id="dde:Dde_2963"/>
<evidence type="ECO:0000313" key="4">
    <source>
        <dbReference type="Proteomes" id="UP000002710"/>
    </source>
</evidence>
<dbReference type="RefSeq" id="WP_011368735.1">
    <property type="nucleotide sequence ID" value="NC_007519.1"/>
</dbReference>
<dbReference type="HOGENOM" id="CLU_012358_2_5_7"/>
<dbReference type="EC" id="3.5.4.28" evidence="3"/>
<protein>
    <submittedName>
        <fullName evidence="3">S-adenosylhomocysteine deaminase</fullName>
        <ecNumber evidence="3">3.5.4.28</ecNumber>
    </submittedName>
</protein>
<dbReference type="PANTHER" id="PTHR43794:SF11">
    <property type="entry name" value="AMIDOHYDROLASE-RELATED DOMAIN-CONTAINING PROTEIN"/>
    <property type="match status" value="1"/>
</dbReference>
<name>Q30X39_OLEA2</name>
<keyword evidence="1 3" id="KW-0378">Hydrolase</keyword>
<dbReference type="AlphaFoldDB" id="Q30X39"/>
<evidence type="ECO:0000259" key="2">
    <source>
        <dbReference type="Pfam" id="PF01979"/>
    </source>
</evidence>
<reference evidence="3 4" key="1">
    <citation type="journal article" date="2011" name="J. Bacteriol.">
        <title>Complete genome sequence and updated annotation of Desulfovibrio alaskensis G20.</title>
        <authorList>
            <person name="Hauser L.J."/>
            <person name="Land M.L."/>
            <person name="Brown S.D."/>
            <person name="Larimer F."/>
            <person name="Keller K.L."/>
            <person name="Rapp-Giles B.J."/>
            <person name="Price M.N."/>
            <person name="Lin M."/>
            <person name="Bruce D.C."/>
            <person name="Detter J.C."/>
            <person name="Tapia R."/>
            <person name="Han C.S."/>
            <person name="Goodwin L.A."/>
            <person name="Cheng J.F."/>
            <person name="Pitluck S."/>
            <person name="Copeland A."/>
            <person name="Lucas S."/>
            <person name="Nolan M."/>
            <person name="Lapidus A.L."/>
            <person name="Palumbo A.V."/>
            <person name="Wall J.D."/>
        </authorList>
    </citation>
    <scope>NUCLEOTIDE SEQUENCE [LARGE SCALE GENOMIC DNA]</scope>
    <source>
        <strain evidence="4">ATCC BAA 1058 / DSM 17464 / G20</strain>
    </source>
</reference>
<evidence type="ECO:0000313" key="3">
    <source>
        <dbReference type="EMBL" id="ABB39757.2"/>
    </source>
</evidence>
<dbReference type="PANTHER" id="PTHR43794">
    <property type="entry name" value="AMINOHYDROLASE SSNA-RELATED"/>
    <property type="match status" value="1"/>
</dbReference>
<proteinExistence type="predicted"/>
<dbReference type="Gene3D" id="3.20.20.140">
    <property type="entry name" value="Metal-dependent hydrolases"/>
    <property type="match status" value="1"/>
</dbReference>